<dbReference type="Proteomes" id="UP001152484">
    <property type="component" value="Unassembled WGS sequence"/>
</dbReference>
<evidence type="ECO:0000259" key="1">
    <source>
        <dbReference type="Pfam" id="PF05699"/>
    </source>
</evidence>
<evidence type="ECO:0000313" key="3">
    <source>
        <dbReference type="Proteomes" id="UP001152484"/>
    </source>
</evidence>
<name>A0A9P1DZP6_CUSEU</name>
<evidence type="ECO:0000313" key="2">
    <source>
        <dbReference type="EMBL" id="CAH9066883.1"/>
    </source>
</evidence>
<keyword evidence="3" id="KW-1185">Reference proteome</keyword>
<dbReference type="PANTHER" id="PTHR23272">
    <property type="entry name" value="BED FINGER-RELATED"/>
    <property type="match status" value="1"/>
</dbReference>
<organism evidence="2 3">
    <name type="scientific">Cuscuta europaea</name>
    <name type="common">European dodder</name>
    <dbReference type="NCBI Taxonomy" id="41803"/>
    <lineage>
        <taxon>Eukaryota</taxon>
        <taxon>Viridiplantae</taxon>
        <taxon>Streptophyta</taxon>
        <taxon>Embryophyta</taxon>
        <taxon>Tracheophyta</taxon>
        <taxon>Spermatophyta</taxon>
        <taxon>Magnoliopsida</taxon>
        <taxon>eudicotyledons</taxon>
        <taxon>Gunneridae</taxon>
        <taxon>Pentapetalae</taxon>
        <taxon>asterids</taxon>
        <taxon>lamiids</taxon>
        <taxon>Solanales</taxon>
        <taxon>Convolvulaceae</taxon>
        <taxon>Cuscuteae</taxon>
        <taxon>Cuscuta</taxon>
        <taxon>Cuscuta subgen. Cuscuta</taxon>
    </lineage>
</organism>
<dbReference type="EMBL" id="CAMAPE010000005">
    <property type="protein sequence ID" value="CAH9066883.1"/>
    <property type="molecule type" value="Genomic_DNA"/>
</dbReference>
<dbReference type="InterPro" id="IPR008906">
    <property type="entry name" value="HATC_C_dom"/>
</dbReference>
<dbReference type="PANTHER" id="PTHR23272:SF184">
    <property type="entry name" value="OS03G0311250 PROTEIN"/>
    <property type="match status" value="1"/>
</dbReference>
<reference evidence="2" key="1">
    <citation type="submission" date="2022-07" db="EMBL/GenBank/DDBJ databases">
        <authorList>
            <person name="Macas J."/>
            <person name="Novak P."/>
            <person name="Neumann P."/>
        </authorList>
    </citation>
    <scope>NUCLEOTIDE SEQUENCE</scope>
</reference>
<dbReference type="OrthoDB" id="1301613at2759"/>
<proteinExistence type="predicted"/>
<dbReference type="GO" id="GO:0046983">
    <property type="term" value="F:protein dimerization activity"/>
    <property type="evidence" value="ECO:0007669"/>
    <property type="project" value="InterPro"/>
</dbReference>
<gene>
    <name evidence="2" type="ORF">CEURO_LOCUS2440</name>
</gene>
<sequence>MKKIISEGNAFIVTVLLPRIPMSMAQQTSRIMPHLAKTLRPIDKKELFGVKIALVDTYGEKNAEPLFEKINKCAYDLFEEYRRVFAPPVVIDESGVTSNSTATSSSVGSSTLMNLVKDRVRQMSGSQQFSRREFDHYLDEERGDEEERDVLTWWKLNSPIFPVVARMARDILAILISTVALESAFSAGGRTLDHFRSSLTPKMVKALICGQDWIRANWRKTRIDVEENLMELHEVEKGVEEASCISEELVYVA</sequence>
<dbReference type="InterPro" id="IPR012337">
    <property type="entry name" value="RNaseH-like_sf"/>
</dbReference>
<dbReference type="AlphaFoldDB" id="A0A9P1DZP6"/>
<feature type="domain" description="HAT C-terminal dimerisation" evidence="1">
    <location>
        <begin position="133"/>
        <end position="214"/>
    </location>
</feature>
<comment type="caution">
    <text evidence="2">The sequence shown here is derived from an EMBL/GenBank/DDBJ whole genome shotgun (WGS) entry which is preliminary data.</text>
</comment>
<dbReference type="SUPFAM" id="SSF53098">
    <property type="entry name" value="Ribonuclease H-like"/>
    <property type="match status" value="1"/>
</dbReference>
<accession>A0A9P1DZP6</accession>
<protein>
    <recommendedName>
        <fullName evidence="1">HAT C-terminal dimerisation domain-containing protein</fullName>
    </recommendedName>
</protein>
<dbReference type="Pfam" id="PF05699">
    <property type="entry name" value="Dimer_Tnp_hAT"/>
    <property type="match status" value="1"/>
</dbReference>